<feature type="compositionally biased region" description="Low complexity" evidence="1">
    <location>
        <begin position="273"/>
        <end position="293"/>
    </location>
</feature>
<feature type="region of interest" description="Disordered" evidence="1">
    <location>
        <begin position="410"/>
        <end position="435"/>
    </location>
</feature>
<dbReference type="EMBL" id="PDNA01000078">
    <property type="protein sequence ID" value="PGH15973.1"/>
    <property type="molecule type" value="Genomic_DNA"/>
</dbReference>
<keyword evidence="3" id="KW-1185">Reference proteome</keyword>
<evidence type="ECO:0000313" key="2">
    <source>
        <dbReference type="EMBL" id="PGH15973.1"/>
    </source>
</evidence>
<organism evidence="2 3">
    <name type="scientific">Polytolypa hystricis (strain UAMH7299)</name>
    <dbReference type="NCBI Taxonomy" id="1447883"/>
    <lineage>
        <taxon>Eukaryota</taxon>
        <taxon>Fungi</taxon>
        <taxon>Dikarya</taxon>
        <taxon>Ascomycota</taxon>
        <taxon>Pezizomycotina</taxon>
        <taxon>Eurotiomycetes</taxon>
        <taxon>Eurotiomycetidae</taxon>
        <taxon>Onygenales</taxon>
        <taxon>Onygenales incertae sedis</taxon>
        <taxon>Polytolypa</taxon>
    </lineage>
</organism>
<feature type="region of interest" description="Disordered" evidence="1">
    <location>
        <begin position="116"/>
        <end position="218"/>
    </location>
</feature>
<feature type="region of interest" description="Disordered" evidence="1">
    <location>
        <begin position="483"/>
        <end position="559"/>
    </location>
</feature>
<dbReference type="Proteomes" id="UP000224634">
    <property type="component" value="Unassembled WGS sequence"/>
</dbReference>
<protein>
    <submittedName>
        <fullName evidence="2">Uncharacterized protein</fullName>
    </submittedName>
</protein>
<dbReference type="AlphaFoldDB" id="A0A2B7Y4P4"/>
<feature type="region of interest" description="Disordered" evidence="1">
    <location>
        <begin position="236"/>
        <end position="300"/>
    </location>
</feature>
<accession>A0A2B7Y4P4</accession>
<dbReference type="STRING" id="1447883.A0A2B7Y4P4"/>
<feature type="compositionally biased region" description="Pro residues" evidence="1">
    <location>
        <begin position="139"/>
        <end position="150"/>
    </location>
</feature>
<reference evidence="2 3" key="1">
    <citation type="submission" date="2017-10" db="EMBL/GenBank/DDBJ databases">
        <title>Comparative genomics in systemic dimorphic fungi from Ajellomycetaceae.</title>
        <authorList>
            <person name="Munoz J.F."/>
            <person name="Mcewen J.G."/>
            <person name="Clay O.K."/>
            <person name="Cuomo C.A."/>
        </authorList>
    </citation>
    <scope>NUCLEOTIDE SEQUENCE [LARGE SCALE GENOMIC DNA]</scope>
    <source>
        <strain evidence="2 3">UAMH7299</strain>
    </source>
</reference>
<name>A0A2B7Y4P4_POLH7</name>
<evidence type="ECO:0000313" key="3">
    <source>
        <dbReference type="Proteomes" id="UP000224634"/>
    </source>
</evidence>
<sequence length="613" mass="67889">MSQTEPVEARSLAAIHNLAESPPAYPRNPTHVKKEPLVLYIVRVPGKRDLFLSPLKPETSNISKESLDACLYYLHVHAPEDEHVLRIIEQEKQEAERQQLENRALINPHLAQLNRIQRKPVPGTAAAAAAEEAQDVEETPPPLPRRPAPPVEIADTRPPSYDVAVGIGADYESSRSDYNNNTSPYLHRGYPDMEQEEQAPALPPRPLPARPPEPEKRQRSFLAADLVRGAKALRRRSAQPLKSLGGSTDALAPPPQGLDPATAPGRSSWDGGRPSLRPRSSNSSEPSNLNPSRQSLDFYPPWEGFRQKFEKTRENSSSPPAPYRVTLIRRIANGPQWNVGEITNRLSDSQVTEDNSFRVVITTRGYNKFINNDKQPISLESLMNIKNTPPAQQPPSSSSTPENFVRNVNLVRTRPPHRSRGDSPDSGPTRIPNPWSCRGGQYTFTSPWNGICAFALCVNGRSLKLKHTILPAGMTWSSYNTNNNNTDHHYRRHSTSTPSTSSAPPPQPPEAVTVAEIRPNHPPFMHGNPTSNHNQQQQSRPSSSYSAPPSPPTVDPDRLDLSLARERAGGGFRGKDAKLGKLIIEDEGQKMLDLVVAACMGAWWGTYENGRRN</sequence>
<evidence type="ECO:0000256" key="1">
    <source>
        <dbReference type="SAM" id="MobiDB-lite"/>
    </source>
</evidence>
<gene>
    <name evidence="2" type="ORF">AJ80_05349</name>
</gene>
<feature type="compositionally biased region" description="Pro residues" evidence="1">
    <location>
        <begin position="201"/>
        <end position="211"/>
    </location>
</feature>
<dbReference type="OrthoDB" id="10003116at2759"/>
<feature type="compositionally biased region" description="Low complexity" evidence="1">
    <location>
        <begin position="535"/>
        <end position="547"/>
    </location>
</feature>
<proteinExistence type="predicted"/>
<comment type="caution">
    <text evidence="2">The sequence shown here is derived from an EMBL/GenBank/DDBJ whole genome shotgun (WGS) entry which is preliminary data.</text>
</comment>